<accession>A0A553WCN4</accession>
<dbReference type="EMBL" id="VKKU01000002">
    <property type="protein sequence ID" value="TSB02461.1"/>
    <property type="molecule type" value="Genomic_DNA"/>
</dbReference>
<organism evidence="1 2">
    <name type="scientific">Sphingorhabdus contaminans</name>
    <dbReference type="NCBI Taxonomy" id="1343899"/>
    <lineage>
        <taxon>Bacteria</taxon>
        <taxon>Pseudomonadati</taxon>
        <taxon>Pseudomonadota</taxon>
        <taxon>Alphaproteobacteria</taxon>
        <taxon>Sphingomonadales</taxon>
        <taxon>Sphingomonadaceae</taxon>
        <taxon>Sphingorhabdus</taxon>
    </lineage>
</organism>
<sequence>MTDDPAPDPAQAWRDFCGKLAVAGDIILAPDIPDDPIIRAEGFRYLSRLTKLALEQYVEASDPDFPFFYKLSHETAKIGADNPDNIYWNASIRGDCDYRITGRRGSMFYFSIVANAMRYHIDGSAHATGQLLDGDIEWGPDGEVEIIASCNPQPKNWLRLEPDASVIVLRQSALDRAQERGGEFRIERLNGPVVPSPLTAEKISAGLATSAQFVRGIASTFSDWTRLFREHPNHFAAIDQSMFQKGGGAKDIYYAHSYWRIGPDEAWVIEVTPPECYYWNFQLDNWWMESFDYRFRQVTVNKHSVKLENDGSARIICAARDPGVGNWIDTCGHSEGTALLRWAGASEHPLPRARIVKWEDICSTG</sequence>
<protein>
    <submittedName>
        <fullName evidence="1">DUF1214 domain-containing protein</fullName>
    </submittedName>
</protein>
<name>A0A553WCN4_9SPHN</name>
<gene>
    <name evidence="1" type="ORF">FOM92_15355</name>
</gene>
<reference evidence="1 2" key="1">
    <citation type="submission" date="2019-07" db="EMBL/GenBank/DDBJ databases">
        <authorList>
            <person name="Park M."/>
        </authorList>
    </citation>
    <scope>NUCLEOTIDE SEQUENCE [LARGE SCALE GENOMIC DNA]</scope>
    <source>
        <strain evidence="1 2">KCTC32445</strain>
    </source>
</reference>
<proteinExistence type="predicted"/>
<comment type="caution">
    <text evidence="1">The sequence shown here is derived from an EMBL/GenBank/DDBJ whole genome shotgun (WGS) entry which is preliminary data.</text>
</comment>
<keyword evidence="2" id="KW-1185">Reference proteome</keyword>
<dbReference type="AlphaFoldDB" id="A0A553WCN4"/>
<evidence type="ECO:0000313" key="1">
    <source>
        <dbReference type="EMBL" id="TSB02461.1"/>
    </source>
</evidence>
<dbReference type="OrthoDB" id="7053758at2"/>
<evidence type="ECO:0000313" key="2">
    <source>
        <dbReference type="Proteomes" id="UP000320160"/>
    </source>
</evidence>
<dbReference type="RefSeq" id="WP_143777679.1">
    <property type="nucleotide sequence ID" value="NZ_VKKU01000002.1"/>
</dbReference>
<dbReference type="Proteomes" id="UP000320160">
    <property type="component" value="Unassembled WGS sequence"/>
</dbReference>